<dbReference type="PANTHER" id="PTHR43364">
    <property type="entry name" value="NADH-SPECIFIC METHYLGLYOXAL REDUCTASE-RELATED"/>
    <property type="match status" value="1"/>
</dbReference>
<dbReference type="InterPro" id="IPR036812">
    <property type="entry name" value="NAD(P)_OxRdtase_dom_sf"/>
</dbReference>
<dbReference type="PANTHER" id="PTHR43364:SF7">
    <property type="entry name" value="NADP-DEPENDENT OXIDOREDUCTASE DOMAIN-CONTAINING PROTEIN-RELATED"/>
    <property type="match status" value="1"/>
</dbReference>
<accession>A0AAV9NMI9</accession>
<protein>
    <recommendedName>
        <fullName evidence="4">NADP-dependent oxidoreductase domain-containing protein</fullName>
    </recommendedName>
</protein>
<dbReference type="SUPFAM" id="SSF51430">
    <property type="entry name" value="NAD(P)-linked oxidoreductase"/>
    <property type="match status" value="1"/>
</dbReference>
<dbReference type="GO" id="GO:0016491">
    <property type="term" value="F:oxidoreductase activity"/>
    <property type="evidence" value="ECO:0007669"/>
    <property type="project" value="UniProtKB-KW"/>
</dbReference>
<gene>
    <name evidence="5" type="ORF">LTR84_004664</name>
</gene>
<keyword evidence="6" id="KW-1185">Reference proteome</keyword>
<dbReference type="EMBL" id="JAVRRD010000002">
    <property type="protein sequence ID" value="KAK5062591.1"/>
    <property type="molecule type" value="Genomic_DNA"/>
</dbReference>
<name>A0AAV9NMI9_9EURO</name>
<evidence type="ECO:0000259" key="4">
    <source>
        <dbReference type="Pfam" id="PF00248"/>
    </source>
</evidence>
<keyword evidence="1" id="KW-0521">NADP</keyword>
<dbReference type="Pfam" id="PF00248">
    <property type="entry name" value="Aldo_ket_red"/>
    <property type="match status" value="1"/>
</dbReference>
<dbReference type="GeneID" id="89972842"/>
<comment type="similarity">
    <text evidence="3">Belongs to the aldo/keto reductase family. Aldo/keto reductase 2 subfamily.</text>
</comment>
<sequence length="382" mass="42610">MSTENAKLSLLRRHRLLAPSAAVLVSPICLGGMNFGDAWKSKLGECNKDTTFEILDYFYQMGGNFIDTSNNYQAEQSEAWIGEWMAKYPHRRDEMVIATKYAEDWKTYTGPHLLQSNYGGNSAKSLHISVEASLKKFQTTYLDLLYVHFWDYTASVEEVMTSLNILVNQGKVLYLGISNTPAWIVVKCNEFARRHGMRGFCVYQGRWSAADRDMERDILPMCKAEGMAVAPWGALGGGYFKSPTRSQTDDQGRTLTSLVVGREEALSIVLDKIAKARGTLITSVAFAYIMQKAPYVFPICGGRKISHLKGNIEALELELSTEEIDEIEAAYPFDVGFPLNVINGPKPPLVPQDNMQTAVRGKFDYVEGPKPISLSRTKGPSL</sequence>
<dbReference type="Gene3D" id="3.20.20.100">
    <property type="entry name" value="NADP-dependent oxidoreductase domain"/>
    <property type="match status" value="1"/>
</dbReference>
<proteinExistence type="inferred from homology"/>
<evidence type="ECO:0000256" key="1">
    <source>
        <dbReference type="ARBA" id="ARBA00022857"/>
    </source>
</evidence>
<evidence type="ECO:0000256" key="3">
    <source>
        <dbReference type="ARBA" id="ARBA00038157"/>
    </source>
</evidence>
<evidence type="ECO:0000313" key="5">
    <source>
        <dbReference type="EMBL" id="KAK5062591.1"/>
    </source>
</evidence>
<dbReference type="AlphaFoldDB" id="A0AAV9NMI9"/>
<evidence type="ECO:0000256" key="2">
    <source>
        <dbReference type="ARBA" id="ARBA00023002"/>
    </source>
</evidence>
<dbReference type="Proteomes" id="UP001358417">
    <property type="component" value="Unassembled WGS sequence"/>
</dbReference>
<dbReference type="InterPro" id="IPR050523">
    <property type="entry name" value="AKR_Detox_Biosynth"/>
</dbReference>
<dbReference type="InterPro" id="IPR023210">
    <property type="entry name" value="NADP_OxRdtase_dom"/>
</dbReference>
<feature type="domain" description="NADP-dependent oxidoreductase" evidence="4">
    <location>
        <begin position="27"/>
        <end position="331"/>
    </location>
</feature>
<dbReference type="RefSeq" id="XP_064710863.1">
    <property type="nucleotide sequence ID" value="XM_064848239.1"/>
</dbReference>
<reference evidence="5 6" key="1">
    <citation type="submission" date="2023-08" db="EMBL/GenBank/DDBJ databases">
        <title>Black Yeasts Isolated from many extreme environments.</title>
        <authorList>
            <person name="Coleine C."/>
            <person name="Stajich J.E."/>
            <person name="Selbmann L."/>
        </authorList>
    </citation>
    <scope>NUCLEOTIDE SEQUENCE [LARGE SCALE GENOMIC DNA]</scope>
    <source>
        <strain evidence="5 6">CCFEE 5792</strain>
    </source>
</reference>
<evidence type="ECO:0000313" key="6">
    <source>
        <dbReference type="Proteomes" id="UP001358417"/>
    </source>
</evidence>
<keyword evidence="2" id="KW-0560">Oxidoreductase</keyword>
<organism evidence="5 6">
    <name type="scientific">Exophiala bonariae</name>
    <dbReference type="NCBI Taxonomy" id="1690606"/>
    <lineage>
        <taxon>Eukaryota</taxon>
        <taxon>Fungi</taxon>
        <taxon>Dikarya</taxon>
        <taxon>Ascomycota</taxon>
        <taxon>Pezizomycotina</taxon>
        <taxon>Eurotiomycetes</taxon>
        <taxon>Chaetothyriomycetidae</taxon>
        <taxon>Chaetothyriales</taxon>
        <taxon>Herpotrichiellaceae</taxon>
        <taxon>Exophiala</taxon>
    </lineage>
</organism>
<comment type="caution">
    <text evidence="5">The sequence shown here is derived from an EMBL/GenBank/DDBJ whole genome shotgun (WGS) entry which is preliminary data.</text>
</comment>